<reference evidence="3" key="2">
    <citation type="submission" date="2017-02" db="UniProtKB">
        <authorList>
            <consortium name="WormBaseParasite"/>
        </authorList>
    </citation>
    <scope>IDENTIFICATION</scope>
</reference>
<feature type="transmembrane region" description="Helical" evidence="1">
    <location>
        <begin position="94"/>
        <end position="116"/>
    </location>
</feature>
<evidence type="ECO:0000313" key="3">
    <source>
        <dbReference type="WBParaSite" id="ACAC_0000711101-mRNA-1"/>
    </source>
</evidence>
<keyword evidence="1" id="KW-0812">Transmembrane</keyword>
<dbReference type="WBParaSite" id="ACAC_0000711101-mRNA-1">
    <property type="protein sequence ID" value="ACAC_0000711101-mRNA-1"/>
    <property type="gene ID" value="ACAC_0000711101"/>
</dbReference>
<keyword evidence="1" id="KW-0472">Membrane</keyword>
<organism evidence="2 3">
    <name type="scientific">Angiostrongylus cantonensis</name>
    <name type="common">Rat lungworm</name>
    <dbReference type="NCBI Taxonomy" id="6313"/>
    <lineage>
        <taxon>Eukaryota</taxon>
        <taxon>Metazoa</taxon>
        <taxon>Ecdysozoa</taxon>
        <taxon>Nematoda</taxon>
        <taxon>Chromadorea</taxon>
        <taxon>Rhabditida</taxon>
        <taxon>Rhabditina</taxon>
        <taxon>Rhabditomorpha</taxon>
        <taxon>Strongyloidea</taxon>
        <taxon>Metastrongylidae</taxon>
        <taxon>Angiostrongylus</taxon>
    </lineage>
</organism>
<feature type="transmembrane region" description="Helical" evidence="1">
    <location>
        <begin position="63"/>
        <end position="88"/>
    </location>
</feature>
<accession>A0A0K0DA61</accession>
<sequence>MSSSEISKTKSHLGLRNLFFTKYEWSCDRTCNEKFLKLSSVDPIQGVIDLVERLEVITVATGAGVVLSVAATIVATAAAVVVIAAVAVGLAADVVIVVVLGVVVDVAVVVAFAFVAEISSPFFTWSGSLKNFDR</sequence>
<dbReference type="AlphaFoldDB" id="A0A0K0DA61"/>
<evidence type="ECO:0000313" key="2">
    <source>
        <dbReference type="Proteomes" id="UP000035642"/>
    </source>
</evidence>
<reference evidence="2" key="1">
    <citation type="submission" date="2012-09" db="EMBL/GenBank/DDBJ databases">
        <authorList>
            <person name="Martin A.A."/>
        </authorList>
    </citation>
    <scope>NUCLEOTIDE SEQUENCE</scope>
</reference>
<keyword evidence="2" id="KW-1185">Reference proteome</keyword>
<dbReference type="Proteomes" id="UP000035642">
    <property type="component" value="Unassembled WGS sequence"/>
</dbReference>
<evidence type="ECO:0000256" key="1">
    <source>
        <dbReference type="SAM" id="Phobius"/>
    </source>
</evidence>
<protein>
    <submittedName>
        <fullName evidence="3">Uncharacterized protein</fullName>
    </submittedName>
</protein>
<keyword evidence="1" id="KW-1133">Transmembrane helix</keyword>
<name>A0A0K0DA61_ANGCA</name>
<proteinExistence type="predicted"/>